<dbReference type="PROSITE" id="PS51192">
    <property type="entry name" value="HELICASE_ATP_BIND_1"/>
    <property type="match status" value="1"/>
</dbReference>
<dbReference type="SMART" id="SM00487">
    <property type="entry name" value="DEXDc"/>
    <property type="match status" value="1"/>
</dbReference>
<dbReference type="GO" id="GO:0005524">
    <property type="term" value="F:ATP binding"/>
    <property type="evidence" value="ECO:0007669"/>
    <property type="project" value="InterPro"/>
</dbReference>
<feature type="coiled-coil region" evidence="2">
    <location>
        <begin position="918"/>
        <end position="945"/>
    </location>
</feature>
<evidence type="ECO:0000313" key="6">
    <source>
        <dbReference type="Proteomes" id="UP001056756"/>
    </source>
</evidence>
<evidence type="ECO:0000259" key="4">
    <source>
        <dbReference type="PROSITE" id="PS51194"/>
    </source>
</evidence>
<dbReference type="Gene3D" id="3.40.50.300">
    <property type="entry name" value="P-loop containing nucleotide triphosphate hydrolases"/>
    <property type="match status" value="1"/>
</dbReference>
<dbReference type="AlphaFoldDB" id="A0A9J6ZGF8"/>
<evidence type="ECO:0000259" key="3">
    <source>
        <dbReference type="PROSITE" id="PS51192"/>
    </source>
</evidence>
<dbReference type="InterPro" id="IPR000330">
    <property type="entry name" value="SNF2_N"/>
</dbReference>
<dbReference type="EMBL" id="CP097899">
    <property type="protein sequence ID" value="URN94944.1"/>
    <property type="molecule type" value="Genomic_DNA"/>
</dbReference>
<proteinExistence type="predicted"/>
<evidence type="ECO:0000256" key="1">
    <source>
        <dbReference type="ARBA" id="ARBA00022801"/>
    </source>
</evidence>
<keyword evidence="1" id="KW-0378">Hydrolase</keyword>
<dbReference type="InterPro" id="IPR027417">
    <property type="entry name" value="P-loop_NTPase"/>
</dbReference>
<name>A0A9J6ZGF8_9BACL</name>
<evidence type="ECO:0000313" key="5">
    <source>
        <dbReference type="EMBL" id="URN94944.1"/>
    </source>
</evidence>
<dbReference type="KEGG" id="plig:NAG76_01410"/>
<dbReference type="Pfam" id="PF00271">
    <property type="entry name" value="Helicase_C"/>
    <property type="match status" value="1"/>
</dbReference>
<dbReference type="SMART" id="SM00490">
    <property type="entry name" value="HELICc"/>
    <property type="match status" value="1"/>
</dbReference>
<dbReference type="SUPFAM" id="SSF52540">
    <property type="entry name" value="P-loop containing nucleoside triphosphate hydrolases"/>
    <property type="match status" value="2"/>
</dbReference>
<dbReference type="GO" id="GO:0004386">
    <property type="term" value="F:helicase activity"/>
    <property type="evidence" value="ECO:0007669"/>
    <property type="project" value="UniProtKB-KW"/>
</dbReference>
<dbReference type="PROSITE" id="PS51194">
    <property type="entry name" value="HELICASE_CTER"/>
    <property type="match status" value="1"/>
</dbReference>
<dbReference type="CDD" id="cd18793">
    <property type="entry name" value="SF2_C_SNF"/>
    <property type="match status" value="1"/>
</dbReference>
<accession>A0A9J6ZGF8</accession>
<protein>
    <submittedName>
        <fullName evidence="5">DEAD/DEAH box helicase</fullName>
    </submittedName>
</protein>
<dbReference type="Proteomes" id="UP001056756">
    <property type="component" value="Chromosome"/>
</dbReference>
<dbReference type="InterPro" id="IPR014001">
    <property type="entry name" value="Helicase_ATP-bd"/>
</dbReference>
<dbReference type="PANTHER" id="PTHR10799">
    <property type="entry name" value="SNF2/RAD54 HELICASE FAMILY"/>
    <property type="match status" value="1"/>
</dbReference>
<keyword evidence="5" id="KW-0547">Nucleotide-binding</keyword>
<organism evidence="5 6">
    <name type="scientific">Candidatus Pristimantibacillus lignocellulolyticus</name>
    <dbReference type="NCBI Taxonomy" id="2994561"/>
    <lineage>
        <taxon>Bacteria</taxon>
        <taxon>Bacillati</taxon>
        <taxon>Bacillota</taxon>
        <taxon>Bacilli</taxon>
        <taxon>Bacillales</taxon>
        <taxon>Paenibacillaceae</taxon>
        <taxon>Candidatus Pristimantibacillus</taxon>
    </lineage>
</organism>
<dbReference type="Pfam" id="PF08455">
    <property type="entry name" value="SNF2_assoc"/>
    <property type="match status" value="1"/>
</dbReference>
<feature type="domain" description="Helicase ATP-binding" evidence="3">
    <location>
        <begin position="520"/>
        <end position="684"/>
    </location>
</feature>
<gene>
    <name evidence="5" type="ORF">NAG76_01410</name>
</gene>
<dbReference type="Pfam" id="PF00176">
    <property type="entry name" value="SNF2-rel_dom"/>
    <property type="match status" value="1"/>
</dbReference>
<dbReference type="GO" id="GO:0016787">
    <property type="term" value="F:hydrolase activity"/>
    <property type="evidence" value="ECO:0007669"/>
    <property type="project" value="UniProtKB-KW"/>
</dbReference>
<keyword evidence="5" id="KW-0347">Helicase</keyword>
<dbReference type="Gene3D" id="3.40.50.10810">
    <property type="entry name" value="Tandem AAA-ATPase domain"/>
    <property type="match status" value="1"/>
</dbReference>
<dbReference type="InterPro" id="IPR038718">
    <property type="entry name" value="SNF2-like_sf"/>
</dbReference>
<keyword evidence="5" id="KW-0067">ATP-binding</keyword>
<dbReference type="InterPro" id="IPR013663">
    <property type="entry name" value="Helicase_SWF/SNF/SWI_bac"/>
</dbReference>
<dbReference type="InterPro" id="IPR049730">
    <property type="entry name" value="SNF2/RAD54-like_C"/>
</dbReference>
<evidence type="ECO:0000256" key="2">
    <source>
        <dbReference type="SAM" id="Coils"/>
    </source>
</evidence>
<reference evidence="5" key="1">
    <citation type="submission" date="2022-05" db="EMBL/GenBank/DDBJ databases">
        <title>Novel bacterial taxa in a minimal lignocellulolytic consortium and its capacity to transform plastics disclosed by genome-resolved metagenomics.</title>
        <authorList>
            <person name="Rodriguez C.A.D."/>
            <person name="Diaz-Garcia L."/>
            <person name="Herrera K."/>
            <person name="Tarazona N.A."/>
            <person name="Sproer C."/>
            <person name="Overmann J."/>
            <person name="Jimenez D.J."/>
        </authorList>
    </citation>
    <scope>NUCLEOTIDE SEQUENCE</scope>
    <source>
        <strain evidence="5">MAG5</strain>
    </source>
</reference>
<keyword evidence="2" id="KW-0175">Coiled coil</keyword>
<sequence length="973" mass="112889">MRNENHSKAEQMLQLFQSSDHTRAPQRLTLFPVHLRCVIMEQHDQYMMYIEILAGIKKRYQVAQPKAFLEAIVNREYFPISKTSYYDPDQHYVSQSMKQITIALLQILELDRTSTRTKNIPLPAAWYHRIAPILLSYEHVSVEYYLLSGPLDEQLQRYNAIEVAEGKLPLPLTISEENEQYWLRCNTIHHLVVMPSYELAIMYGQWFKLSFEHAKQLQGIQQLLMEDDNYEILIDPHMLSSLLDVALPKLHRIAHVVISDDISSKVMQQPLSAQLFLDRVRDRLLIGLEFHYGGLIINPLLPEADQVQSDYIMLREREKEKYILDIIDQIPSLQTEGGWIIEGDEDEYSFFHDALPKLKSCTTVLATSAVRIRYVSEDVYPELTLSWDEKSNWLQYSFSMTGISNEELRHVIQSLQMKRRFYRLSQGTLLSLEHEKYEQLIKVMNELGLEHPTLFDDQIPIRRSIGYIQSLPMDSPIKLSRSLKKFIDHIQHPELYEVPLPEELTATLRDYQVDGYQWMRMLADYNLGGLLADEMGLGKTIQVIAFITSVLDDIRQGQHKVLIVTPASLLYNWQAEFQRFAPTVRTCVIEASDIKAGIIASQDQQQADVWIVSYQALRQHITIFMGMRYHTLICDEAQAFKNDYTQTAKAVKAIDATYRFALTGTPIENRLDELWSIMNLVNPNTFTEKHHFMEWPREVLLARISPFLLRRKKSDVIEELPDKIETTLVAPLLPEQKKIYLAFLAKLQEDTLKHLDPKQRGKTRIKLLAGITRLRQICCHPSLFMDNYDGGSAKLNQLLELVEDSFREGKRLLIFSQFTSMLRIISQQLALRGYQYFYIDGQTPPLERVQNCDRFNNGQRDMFLLSLKAGGTGLNLTGADTVVLYDLWWNPAVEQQAADRVHRIGQRNVVNIIKLVAEGTLEDKMLQLQQRKQQLIDDILEADEDKETVWDPEQVLELLSPSHDFISAEAEEE</sequence>
<dbReference type="InterPro" id="IPR001650">
    <property type="entry name" value="Helicase_C-like"/>
</dbReference>
<feature type="domain" description="Helicase C-terminal" evidence="4">
    <location>
        <begin position="794"/>
        <end position="953"/>
    </location>
</feature>